<dbReference type="KEGG" id="mik:FOE78_15890"/>
<reference evidence="5 6" key="1">
    <citation type="submission" date="2019-07" db="EMBL/GenBank/DDBJ databases">
        <title>Microlunatus dokdonensis sp. nov. isolated from the rhizospheric soil of the wild plant Elymus tsukushiensis.</title>
        <authorList>
            <person name="Ghim S.-Y."/>
            <person name="Hwang Y.-J."/>
            <person name="Son J.-S."/>
            <person name="Shin J.-H."/>
        </authorList>
    </citation>
    <scope>NUCLEOTIDE SEQUENCE [LARGE SCALE GENOMIC DNA]</scope>
    <source>
        <strain evidence="5 6">KUDC0627</strain>
    </source>
</reference>
<proteinExistence type="predicted"/>
<evidence type="ECO:0000313" key="6">
    <source>
        <dbReference type="Proteomes" id="UP000319263"/>
    </source>
</evidence>
<dbReference type="OrthoDB" id="2559672at2"/>
<protein>
    <submittedName>
        <fullName evidence="5">Helix-turn-helix domain-containing protein</fullName>
    </submittedName>
</protein>
<keyword evidence="2" id="KW-0238">DNA-binding</keyword>
<accession>A0A516Q1X5</accession>
<evidence type="ECO:0000313" key="5">
    <source>
        <dbReference type="EMBL" id="QDP97211.1"/>
    </source>
</evidence>
<organism evidence="5 6">
    <name type="scientific">Microlunatus elymi</name>
    <dbReference type="NCBI Taxonomy" id="2596828"/>
    <lineage>
        <taxon>Bacteria</taxon>
        <taxon>Bacillati</taxon>
        <taxon>Actinomycetota</taxon>
        <taxon>Actinomycetes</taxon>
        <taxon>Propionibacteriales</taxon>
        <taxon>Propionibacteriaceae</taxon>
        <taxon>Microlunatus</taxon>
    </lineage>
</organism>
<dbReference type="InterPro" id="IPR009057">
    <property type="entry name" value="Homeodomain-like_sf"/>
</dbReference>
<evidence type="ECO:0000259" key="4">
    <source>
        <dbReference type="PROSITE" id="PS01124"/>
    </source>
</evidence>
<sequence length="304" mass="32590">MTDDQLRATVTTAVGAASRVADVWSAVTAHDPWSWADVEIAVPSPSERLPAISMAGFSFRRRLPSLVEIGMVAHPSLTMIIDLSRDGGIVHGLGSSQRSGSFIAGLLPGHLRAGGLDGECLQIRLSPVVAQAVLGSSAELTGRVFGLELALGREAGRLERSLRAATSWSQRFAIAADFVDRRLQAASLIEPEVDHAWQRTLAAGGTVRIDDLADEVGWNRQRLWSRFRARLGITPKRAAQLVRFDRAAHLLVAGRPPAEAAADTGYADQSHLHREVRAITGTTPSRVAGAPWLAIDDVAWPTGP</sequence>
<dbReference type="Proteomes" id="UP000319263">
    <property type="component" value="Chromosome"/>
</dbReference>
<keyword evidence="1" id="KW-0805">Transcription regulation</keyword>
<dbReference type="SUPFAM" id="SSF46689">
    <property type="entry name" value="Homeodomain-like"/>
    <property type="match status" value="1"/>
</dbReference>
<dbReference type="SMART" id="SM00342">
    <property type="entry name" value="HTH_ARAC"/>
    <property type="match status" value="1"/>
</dbReference>
<dbReference type="Gene3D" id="1.10.10.60">
    <property type="entry name" value="Homeodomain-like"/>
    <property type="match status" value="1"/>
</dbReference>
<dbReference type="EMBL" id="CP041692">
    <property type="protein sequence ID" value="QDP97211.1"/>
    <property type="molecule type" value="Genomic_DNA"/>
</dbReference>
<evidence type="ECO:0000256" key="2">
    <source>
        <dbReference type="ARBA" id="ARBA00023125"/>
    </source>
</evidence>
<dbReference type="Pfam" id="PF12833">
    <property type="entry name" value="HTH_18"/>
    <property type="match status" value="1"/>
</dbReference>
<dbReference type="GO" id="GO:0003700">
    <property type="term" value="F:DNA-binding transcription factor activity"/>
    <property type="evidence" value="ECO:0007669"/>
    <property type="project" value="InterPro"/>
</dbReference>
<evidence type="ECO:0000256" key="1">
    <source>
        <dbReference type="ARBA" id="ARBA00023015"/>
    </source>
</evidence>
<feature type="domain" description="HTH araC/xylS-type" evidence="4">
    <location>
        <begin position="183"/>
        <end position="290"/>
    </location>
</feature>
<dbReference type="PANTHER" id="PTHR46796:SF15">
    <property type="entry name" value="BLL1074 PROTEIN"/>
    <property type="match status" value="1"/>
</dbReference>
<dbReference type="AlphaFoldDB" id="A0A516Q1X5"/>
<dbReference type="PROSITE" id="PS01124">
    <property type="entry name" value="HTH_ARAC_FAMILY_2"/>
    <property type="match status" value="1"/>
</dbReference>
<dbReference type="GO" id="GO:0043565">
    <property type="term" value="F:sequence-specific DNA binding"/>
    <property type="evidence" value="ECO:0007669"/>
    <property type="project" value="InterPro"/>
</dbReference>
<evidence type="ECO:0000256" key="3">
    <source>
        <dbReference type="ARBA" id="ARBA00023163"/>
    </source>
</evidence>
<gene>
    <name evidence="5" type="ORF">FOE78_15890</name>
</gene>
<dbReference type="InterPro" id="IPR050204">
    <property type="entry name" value="AraC_XylS_family_regulators"/>
</dbReference>
<keyword evidence="6" id="KW-1185">Reference proteome</keyword>
<dbReference type="PANTHER" id="PTHR46796">
    <property type="entry name" value="HTH-TYPE TRANSCRIPTIONAL ACTIVATOR RHAS-RELATED"/>
    <property type="match status" value="1"/>
</dbReference>
<name>A0A516Q1X5_9ACTN</name>
<keyword evidence="3" id="KW-0804">Transcription</keyword>
<dbReference type="InterPro" id="IPR018060">
    <property type="entry name" value="HTH_AraC"/>
</dbReference>